<reference evidence="14 15" key="1">
    <citation type="submission" date="2020-07" db="EMBL/GenBank/DDBJ databases">
        <title>Sequencing the genomes of 1000 actinobacteria strains.</title>
        <authorList>
            <person name="Klenk H.-P."/>
        </authorList>
    </citation>
    <scope>NUCLEOTIDE SEQUENCE [LARGE SCALE GENOMIC DNA]</scope>
    <source>
        <strain evidence="14 15">DSM 44442</strain>
    </source>
</reference>
<protein>
    <recommendedName>
        <fullName evidence="3">histidine kinase</fullName>
        <ecNumber evidence="3">2.7.13.3</ecNumber>
    </recommendedName>
</protein>
<dbReference type="InterPro" id="IPR004358">
    <property type="entry name" value="Sig_transdc_His_kin-like_C"/>
</dbReference>
<dbReference type="Gene3D" id="3.30.565.10">
    <property type="entry name" value="Histidine kinase-like ATPase, C-terminal domain"/>
    <property type="match status" value="1"/>
</dbReference>
<organism evidence="14 15">
    <name type="scientific">Nocardiopsis aegyptia</name>
    <dbReference type="NCBI Taxonomy" id="220378"/>
    <lineage>
        <taxon>Bacteria</taxon>
        <taxon>Bacillati</taxon>
        <taxon>Actinomycetota</taxon>
        <taxon>Actinomycetes</taxon>
        <taxon>Streptosporangiales</taxon>
        <taxon>Nocardiopsidaceae</taxon>
        <taxon>Nocardiopsis</taxon>
    </lineage>
</organism>
<evidence type="ECO:0000259" key="13">
    <source>
        <dbReference type="PROSITE" id="PS50885"/>
    </source>
</evidence>
<dbReference type="Pfam" id="PF02518">
    <property type="entry name" value="HATPase_c"/>
    <property type="match status" value="1"/>
</dbReference>
<evidence type="ECO:0000256" key="2">
    <source>
        <dbReference type="ARBA" id="ARBA00004236"/>
    </source>
</evidence>
<dbReference type="PANTHER" id="PTHR45436:SF5">
    <property type="entry name" value="SENSOR HISTIDINE KINASE TRCS"/>
    <property type="match status" value="1"/>
</dbReference>
<dbReference type="Pfam" id="PF00512">
    <property type="entry name" value="HisKA"/>
    <property type="match status" value="1"/>
</dbReference>
<keyword evidence="6 11" id="KW-0812">Transmembrane</keyword>
<dbReference type="InterPro" id="IPR003660">
    <property type="entry name" value="HAMP_dom"/>
</dbReference>
<evidence type="ECO:0000313" key="15">
    <source>
        <dbReference type="Proteomes" id="UP000572051"/>
    </source>
</evidence>
<dbReference type="PROSITE" id="PS50885">
    <property type="entry name" value="HAMP"/>
    <property type="match status" value="1"/>
</dbReference>
<comment type="caution">
    <text evidence="14">The sequence shown here is derived from an EMBL/GenBank/DDBJ whole genome shotgun (WGS) entry which is preliminary data.</text>
</comment>
<evidence type="ECO:0000256" key="9">
    <source>
        <dbReference type="ARBA" id="ARBA00023012"/>
    </source>
</evidence>
<evidence type="ECO:0000313" key="14">
    <source>
        <dbReference type="EMBL" id="NYJ32162.1"/>
    </source>
</evidence>
<dbReference type="AlphaFoldDB" id="A0A7Z0J7X4"/>
<dbReference type="InterPro" id="IPR003594">
    <property type="entry name" value="HATPase_dom"/>
</dbReference>
<dbReference type="SMART" id="SM00304">
    <property type="entry name" value="HAMP"/>
    <property type="match status" value="1"/>
</dbReference>
<dbReference type="GO" id="GO:0005886">
    <property type="term" value="C:plasma membrane"/>
    <property type="evidence" value="ECO:0007669"/>
    <property type="project" value="UniProtKB-SubCell"/>
</dbReference>
<dbReference type="SMART" id="SM00387">
    <property type="entry name" value="HATPase_c"/>
    <property type="match status" value="1"/>
</dbReference>
<dbReference type="PANTHER" id="PTHR45436">
    <property type="entry name" value="SENSOR HISTIDINE KINASE YKOH"/>
    <property type="match status" value="1"/>
</dbReference>
<comment type="subcellular location">
    <subcellularLocation>
        <location evidence="2">Cell membrane</location>
    </subcellularLocation>
</comment>
<name>A0A7Z0J7X4_9ACTN</name>
<feature type="domain" description="HAMP" evidence="13">
    <location>
        <begin position="179"/>
        <end position="232"/>
    </location>
</feature>
<sequence>MSPLPLRPRTGGSGRPGPRLSLMVASVCLSLVAAAAFTGLYLFLTERTERLVVERLELHAADAAPDRPLDGAARIGAAEDSHTLVVDGQGTVLHGVGGTGHVPDLDPDLLRELAREGRVAASGDGTHRIAAVDLPGGGYLVAAWSPTWAERTAAWGVLALLTTHLVVAVVAALAERAERRLLRPLATLTRTVEAIAEEGLRERVSLEGAPHEIARLGRSFNTMLERLEQGFQRQRSAEERLRRFLADVGHELRTPLTALTGYLQLWRLGGLERDADRAEALHHMEAETRRLAVLVEEISLLARQEQKRPLERREVCLVEVCLAAAGSARVVDPDRRLRVEVSPGEHIVLGDPESLHQVVANLLANVRAHTPPGTEAVLNLSREGGYSVVDVVDDGPGIAPGLGGRVFERRVHGRGHGEEGWGLGLSIAAEAVRAHGGTIDAVPHEEGAWFRVRLPSSAGP</sequence>
<dbReference type="SMART" id="SM00388">
    <property type="entry name" value="HisKA"/>
    <property type="match status" value="1"/>
</dbReference>
<dbReference type="CDD" id="cd00082">
    <property type="entry name" value="HisKA"/>
    <property type="match status" value="1"/>
</dbReference>
<keyword evidence="7 14" id="KW-0418">Kinase</keyword>
<evidence type="ECO:0000256" key="10">
    <source>
        <dbReference type="ARBA" id="ARBA00023136"/>
    </source>
</evidence>
<evidence type="ECO:0000256" key="4">
    <source>
        <dbReference type="ARBA" id="ARBA00022553"/>
    </source>
</evidence>
<evidence type="ECO:0000256" key="6">
    <source>
        <dbReference type="ARBA" id="ARBA00022692"/>
    </source>
</evidence>
<dbReference type="InterPro" id="IPR005467">
    <property type="entry name" value="His_kinase_dom"/>
</dbReference>
<dbReference type="SUPFAM" id="SSF55874">
    <property type="entry name" value="ATPase domain of HSP90 chaperone/DNA topoisomerase II/histidine kinase"/>
    <property type="match status" value="1"/>
</dbReference>
<dbReference type="PROSITE" id="PS50109">
    <property type="entry name" value="HIS_KIN"/>
    <property type="match status" value="1"/>
</dbReference>
<dbReference type="GO" id="GO:0000155">
    <property type="term" value="F:phosphorelay sensor kinase activity"/>
    <property type="evidence" value="ECO:0007669"/>
    <property type="project" value="InterPro"/>
</dbReference>
<feature type="transmembrane region" description="Helical" evidence="11">
    <location>
        <begin position="153"/>
        <end position="174"/>
    </location>
</feature>
<dbReference type="Gene3D" id="1.10.287.130">
    <property type="match status" value="1"/>
</dbReference>
<comment type="catalytic activity">
    <reaction evidence="1">
        <text>ATP + protein L-histidine = ADP + protein N-phospho-L-histidine.</text>
        <dbReference type="EC" id="2.7.13.3"/>
    </reaction>
</comment>
<dbReference type="InterPro" id="IPR036890">
    <property type="entry name" value="HATPase_C_sf"/>
</dbReference>
<dbReference type="InterPro" id="IPR050428">
    <property type="entry name" value="TCS_sensor_his_kinase"/>
</dbReference>
<dbReference type="SUPFAM" id="SSF158472">
    <property type="entry name" value="HAMP domain-like"/>
    <property type="match status" value="1"/>
</dbReference>
<dbReference type="Proteomes" id="UP000572051">
    <property type="component" value="Unassembled WGS sequence"/>
</dbReference>
<evidence type="ECO:0000256" key="5">
    <source>
        <dbReference type="ARBA" id="ARBA00022679"/>
    </source>
</evidence>
<keyword evidence="4" id="KW-0597">Phosphoprotein</keyword>
<dbReference type="EMBL" id="JACCFS010000001">
    <property type="protein sequence ID" value="NYJ32162.1"/>
    <property type="molecule type" value="Genomic_DNA"/>
</dbReference>
<keyword evidence="15" id="KW-1185">Reference proteome</keyword>
<dbReference type="CDD" id="cd00075">
    <property type="entry name" value="HATPase"/>
    <property type="match status" value="1"/>
</dbReference>
<dbReference type="Gene3D" id="6.10.340.10">
    <property type="match status" value="1"/>
</dbReference>
<proteinExistence type="predicted"/>
<dbReference type="RefSeq" id="WP_179819844.1">
    <property type="nucleotide sequence ID" value="NZ_JACCFS010000001.1"/>
</dbReference>
<keyword evidence="10 11" id="KW-0472">Membrane</keyword>
<evidence type="ECO:0000256" key="11">
    <source>
        <dbReference type="SAM" id="Phobius"/>
    </source>
</evidence>
<dbReference type="CDD" id="cd06225">
    <property type="entry name" value="HAMP"/>
    <property type="match status" value="1"/>
</dbReference>
<accession>A0A7Z0J7X4</accession>
<evidence type="ECO:0000256" key="3">
    <source>
        <dbReference type="ARBA" id="ARBA00012438"/>
    </source>
</evidence>
<evidence type="ECO:0000259" key="12">
    <source>
        <dbReference type="PROSITE" id="PS50109"/>
    </source>
</evidence>
<evidence type="ECO:0000256" key="7">
    <source>
        <dbReference type="ARBA" id="ARBA00022777"/>
    </source>
</evidence>
<evidence type="ECO:0000256" key="8">
    <source>
        <dbReference type="ARBA" id="ARBA00022989"/>
    </source>
</evidence>
<gene>
    <name evidence="14" type="ORF">HNR10_000043</name>
</gene>
<dbReference type="InterPro" id="IPR003661">
    <property type="entry name" value="HisK_dim/P_dom"/>
</dbReference>
<dbReference type="EC" id="2.7.13.3" evidence="3"/>
<keyword evidence="5 14" id="KW-0808">Transferase</keyword>
<keyword evidence="8 11" id="KW-1133">Transmembrane helix</keyword>
<dbReference type="InterPro" id="IPR036097">
    <property type="entry name" value="HisK_dim/P_sf"/>
</dbReference>
<feature type="domain" description="Histidine kinase" evidence="12">
    <location>
        <begin position="247"/>
        <end position="458"/>
    </location>
</feature>
<dbReference type="SUPFAM" id="SSF47384">
    <property type="entry name" value="Homodimeric domain of signal transducing histidine kinase"/>
    <property type="match status" value="1"/>
</dbReference>
<dbReference type="Pfam" id="PF00672">
    <property type="entry name" value="HAMP"/>
    <property type="match status" value="1"/>
</dbReference>
<evidence type="ECO:0000256" key="1">
    <source>
        <dbReference type="ARBA" id="ARBA00000085"/>
    </source>
</evidence>
<feature type="transmembrane region" description="Helical" evidence="11">
    <location>
        <begin position="20"/>
        <end position="44"/>
    </location>
</feature>
<keyword evidence="9" id="KW-0902">Two-component regulatory system</keyword>
<dbReference type="PRINTS" id="PR00344">
    <property type="entry name" value="BCTRLSENSOR"/>
</dbReference>